<dbReference type="EMBL" id="MHDB01000004">
    <property type="protein sequence ID" value="OGY32832.1"/>
    <property type="molecule type" value="Genomic_DNA"/>
</dbReference>
<dbReference type="AlphaFoldDB" id="A0A1G1WYJ1"/>
<evidence type="ECO:0000313" key="3">
    <source>
        <dbReference type="Proteomes" id="UP000177718"/>
    </source>
</evidence>
<sequence>MKVTLRRVLLFAAALLAVKPVADFSAALPDLAFLVMTLGIALAVTIALFTLNGVRRIEIPHPASWFDRIRRR</sequence>
<proteinExistence type="predicted"/>
<comment type="caution">
    <text evidence="2">The sequence shown here is derived from an EMBL/GenBank/DDBJ whole genome shotgun (WGS) entry which is preliminary data.</text>
</comment>
<organism evidence="2 3">
    <name type="scientific">Candidatus Woykebacteria bacterium RIFCSPLOWO2_01_FULL_43_14</name>
    <dbReference type="NCBI Taxonomy" id="1802605"/>
    <lineage>
        <taxon>Bacteria</taxon>
        <taxon>Candidatus Woykeibacteriota</taxon>
    </lineage>
</organism>
<keyword evidence="1" id="KW-1133">Transmembrane helix</keyword>
<dbReference type="Proteomes" id="UP000177718">
    <property type="component" value="Unassembled WGS sequence"/>
</dbReference>
<reference evidence="2 3" key="1">
    <citation type="journal article" date="2016" name="Nat. Commun.">
        <title>Thousands of microbial genomes shed light on interconnected biogeochemical processes in an aquifer system.</title>
        <authorList>
            <person name="Anantharaman K."/>
            <person name="Brown C.T."/>
            <person name="Hug L.A."/>
            <person name="Sharon I."/>
            <person name="Castelle C.J."/>
            <person name="Probst A.J."/>
            <person name="Thomas B.C."/>
            <person name="Singh A."/>
            <person name="Wilkins M.J."/>
            <person name="Karaoz U."/>
            <person name="Brodie E.L."/>
            <person name="Williams K.H."/>
            <person name="Hubbard S.S."/>
            <person name="Banfield J.F."/>
        </authorList>
    </citation>
    <scope>NUCLEOTIDE SEQUENCE [LARGE SCALE GENOMIC DNA]</scope>
</reference>
<evidence type="ECO:0000256" key="1">
    <source>
        <dbReference type="SAM" id="Phobius"/>
    </source>
</evidence>
<name>A0A1G1WYJ1_9BACT</name>
<evidence type="ECO:0000313" key="2">
    <source>
        <dbReference type="EMBL" id="OGY32832.1"/>
    </source>
</evidence>
<protein>
    <submittedName>
        <fullName evidence="2">Uncharacterized protein</fullName>
    </submittedName>
</protein>
<keyword evidence="1" id="KW-0472">Membrane</keyword>
<keyword evidence="1" id="KW-0812">Transmembrane</keyword>
<gene>
    <name evidence="2" type="ORF">A3A61_01985</name>
</gene>
<accession>A0A1G1WYJ1</accession>
<feature type="transmembrane region" description="Helical" evidence="1">
    <location>
        <begin position="33"/>
        <end position="51"/>
    </location>
</feature>